<organism evidence="1 2">
    <name type="scientific">Melia azedarach</name>
    <name type="common">Chinaberry tree</name>
    <dbReference type="NCBI Taxonomy" id="155640"/>
    <lineage>
        <taxon>Eukaryota</taxon>
        <taxon>Viridiplantae</taxon>
        <taxon>Streptophyta</taxon>
        <taxon>Embryophyta</taxon>
        <taxon>Tracheophyta</taxon>
        <taxon>Spermatophyta</taxon>
        <taxon>Magnoliopsida</taxon>
        <taxon>eudicotyledons</taxon>
        <taxon>Gunneridae</taxon>
        <taxon>Pentapetalae</taxon>
        <taxon>rosids</taxon>
        <taxon>malvids</taxon>
        <taxon>Sapindales</taxon>
        <taxon>Meliaceae</taxon>
        <taxon>Melia</taxon>
    </lineage>
</organism>
<dbReference type="Proteomes" id="UP001164539">
    <property type="component" value="Chromosome 6"/>
</dbReference>
<sequence>MIRDDIVNGIFKVAIVGRAVKREVAVDAIVCKQLLAKLSWLSECESNEHDLIVSVGNWERGERVVHLRRDDWRRG</sequence>
<comment type="caution">
    <text evidence="1">The sequence shown here is derived from an EMBL/GenBank/DDBJ whole genome shotgun (WGS) entry which is preliminary data.</text>
</comment>
<evidence type="ECO:0000313" key="1">
    <source>
        <dbReference type="EMBL" id="KAJ4717119.1"/>
    </source>
</evidence>
<name>A0ACC1Y2F3_MELAZ</name>
<dbReference type="EMBL" id="CM051399">
    <property type="protein sequence ID" value="KAJ4717119.1"/>
    <property type="molecule type" value="Genomic_DNA"/>
</dbReference>
<protein>
    <submittedName>
        <fullName evidence="1">Uncharacterized protein</fullName>
    </submittedName>
</protein>
<gene>
    <name evidence="1" type="ORF">OWV82_012044</name>
</gene>
<proteinExistence type="predicted"/>
<accession>A0ACC1Y2F3</accession>
<reference evidence="1 2" key="1">
    <citation type="journal article" date="2023" name="Science">
        <title>Complex scaffold remodeling in plant triterpene biosynthesis.</title>
        <authorList>
            <person name="De La Pena R."/>
            <person name="Hodgson H."/>
            <person name="Liu J.C."/>
            <person name="Stephenson M.J."/>
            <person name="Martin A.C."/>
            <person name="Owen C."/>
            <person name="Harkess A."/>
            <person name="Leebens-Mack J."/>
            <person name="Jimenez L.E."/>
            <person name="Osbourn A."/>
            <person name="Sattely E.S."/>
        </authorList>
    </citation>
    <scope>NUCLEOTIDE SEQUENCE [LARGE SCALE GENOMIC DNA]</scope>
    <source>
        <strain evidence="2">cv. JPN11</strain>
        <tissue evidence="1">Leaf</tissue>
    </source>
</reference>
<keyword evidence="2" id="KW-1185">Reference proteome</keyword>
<evidence type="ECO:0000313" key="2">
    <source>
        <dbReference type="Proteomes" id="UP001164539"/>
    </source>
</evidence>